<dbReference type="InterPro" id="IPR053168">
    <property type="entry name" value="Glutamic_endopeptidase"/>
</dbReference>
<keyword evidence="4" id="KW-1185">Reference proteome</keyword>
<feature type="non-terminal residue" evidence="3">
    <location>
        <position position="1"/>
    </location>
</feature>
<name>A0A5J9SUR3_9POAL</name>
<dbReference type="EMBL" id="RWGY01000288">
    <property type="protein sequence ID" value="TVU02699.1"/>
    <property type="molecule type" value="Genomic_DNA"/>
</dbReference>
<dbReference type="PROSITE" id="PS52045">
    <property type="entry name" value="NEPROSIN_PEP_CD"/>
    <property type="match status" value="1"/>
</dbReference>
<dbReference type="InterPro" id="IPR025521">
    <property type="entry name" value="Neprosin_propep"/>
</dbReference>
<protein>
    <recommendedName>
        <fullName evidence="2">Neprosin PEP catalytic domain-containing protein</fullName>
    </recommendedName>
</protein>
<dbReference type="InterPro" id="IPR004314">
    <property type="entry name" value="Neprosin"/>
</dbReference>
<dbReference type="Gramene" id="TVU02699">
    <property type="protein sequence ID" value="TVU02699"/>
    <property type="gene ID" value="EJB05_51769"/>
</dbReference>
<dbReference type="PANTHER" id="PTHR31589">
    <property type="entry name" value="PROTEIN, PUTATIVE (DUF239)-RELATED-RELATED"/>
    <property type="match status" value="1"/>
</dbReference>
<proteinExistence type="predicted"/>
<sequence>MATARACFVVFVVVVVFLFLNRAEAAGRTAGWSVQRRQQMHSLLKRLNKKPVTSIESPDGDIIDCVHISKQPAFDHPFIKYHAIQMCPSYLPEGMPEVACDQSTKPITQMWHQNGKCPDHTIPIRRIKEEDVLRAKSVKRYGMKRPRSIPNPMSFDNNKTSILTGHQWAVASSEDDIYYGTNATINLWQPTLERPNDFSLAQLWIKAGSYNNLDLNTIEAGWQVSQDIYGDNNTRIFIYWTRDAYQTTGCYNLRCSGFIQTSNQIAIGGSISPVSIYNGSQYDINIYIRKDPKDGNWWLQLNSYVLGYWPGFIFSHLADNASSINWGGEVYSPDANQTTTPMGSGHFPEEGFGKASYIKNIQVLDSSNNLKSPSNISLIARQPNCYNVLNSNNSDWGTYIYFGGPGKNPNCP</sequence>
<organism evidence="3 4">
    <name type="scientific">Eragrostis curvula</name>
    <name type="common">weeping love grass</name>
    <dbReference type="NCBI Taxonomy" id="38414"/>
    <lineage>
        <taxon>Eukaryota</taxon>
        <taxon>Viridiplantae</taxon>
        <taxon>Streptophyta</taxon>
        <taxon>Embryophyta</taxon>
        <taxon>Tracheophyta</taxon>
        <taxon>Spermatophyta</taxon>
        <taxon>Magnoliopsida</taxon>
        <taxon>Liliopsida</taxon>
        <taxon>Poales</taxon>
        <taxon>Poaceae</taxon>
        <taxon>PACMAD clade</taxon>
        <taxon>Chloridoideae</taxon>
        <taxon>Eragrostideae</taxon>
        <taxon>Eragrostidinae</taxon>
        <taxon>Eragrostis</taxon>
    </lineage>
</organism>
<dbReference type="PANTHER" id="PTHR31589:SF231">
    <property type="entry name" value="OS01G0973100 PROTEIN"/>
    <property type="match status" value="1"/>
</dbReference>
<dbReference type="Pfam" id="PF03080">
    <property type="entry name" value="Neprosin"/>
    <property type="match status" value="1"/>
</dbReference>
<feature type="signal peptide" evidence="1">
    <location>
        <begin position="1"/>
        <end position="25"/>
    </location>
</feature>
<feature type="chain" id="PRO_5023820551" description="Neprosin PEP catalytic domain-containing protein" evidence="1">
    <location>
        <begin position="26"/>
        <end position="412"/>
    </location>
</feature>
<evidence type="ECO:0000313" key="3">
    <source>
        <dbReference type="EMBL" id="TVU02699.1"/>
    </source>
</evidence>
<dbReference type="Gene3D" id="3.90.1320.10">
    <property type="entry name" value="Outer-capsid protein sigma 3, large lobe"/>
    <property type="match status" value="1"/>
</dbReference>
<gene>
    <name evidence="3" type="ORF">EJB05_51769</name>
</gene>
<dbReference type="Pfam" id="PF14365">
    <property type="entry name" value="Neprosin_AP"/>
    <property type="match status" value="1"/>
</dbReference>
<dbReference type="OrthoDB" id="635613at2759"/>
<dbReference type="Proteomes" id="UP000324897">
    <property type="component" value="Unassembled WGS sequence"/>
</dbReference>
<reference evidence="3 4" key="1">
    <citation type="journal article" date="2019" name="Sci. Rep.">
        <title>A high-quality genome of Eragrostis curvula grass provides insights into Poaceae evolution and supports new strategies to enhance forage quality.</title>
        <authorList>
            <person name="Carballo J."/>
            <person name="Santos B.A.C.M."/>
            <person name="Zappacosta D."/>
            <person name="Garbus I."/>
            <person name="Selva J.P."/>
            <person name="Gallo C.A."/>
            <person name="Diaz A."/>
            <person name="Albertini E."/>
            <person name="Caccamo M."/>
            <person name="Echenique V."/>
        </authorList>
    </citation>
    <scope>NUCLEOTIDE SEQUENCE [LARGE SCALE GENOMIC DNA]</scope>
    <source>
        <strain evidence="4">cv. Victoria</strain>
        <tissue evidence="3">Leaf</tissue>
    </source>
</reference>
<dbReference type="AlphaFoldDB" id="A0A5J9SUR3"/>
<evidence type="ECO:0000259" key="2">
    <source>
        <dbReference type="PROSITE" id="PS52045"/>
    </source>
</evidence>
<evidence type="ECO:0000256" key="1">
    <source>
        <dbReference type="SAM" id="SignalP"/>
    </source>
</evidence>
<evidence type="ECO:0000313" key="4">
    <source>
        <dbReference type="Proteomes" id="UP000324897"/>
    </source>
</evidence>
<accession>A0A5J9SUR3</accession>
<keyword evidence="1" id="KW-0732">Signal</keyword>
<comment type="caution">
    <text evidence="3">The sequence shown here is derived from an EMBL/GenBank/DDBJ whole genome shotgun (WGS) entry which is preliminary data.</text>
</comment>
<feature type="domain" description="Neprosin PEP catalytic" evidence="2">
    <location>
        <begin position="160"/>
        <end position="412"/>
    </location>
</feature>